<comment type="caution">
    <text evidence="2">The sequence shown here is derived from an EMBL/GenBank/DDBJ whole genome shotgun (WGS) entry which is preliminary data.</text>
</comment>
<dbReference type="EMBL" id="CAKMMG010000004">
    <property type="protein sequence ID" value="CAH1209819.1"/>
    <property type="molecule type" value="Genomic_DNA"/>
</dbReference>
<evidence type="ECO:0000256" key="1">
    <source>
        <dbReference type="SAM" id="Phobius"/>
    </source>
</evidence>
<feature type="transmembrane region" description="Helical" evidence="1">
    <location>
        <begin position="7"/>
        <end position="26"/>
    </location>
</feature>
<feature type="transmembrane region" description="Helical" evidence="1">
    <location>
        <begin position="145"/>
        <end position="165"/>
    </location>
</feature>
<gene>
    <name evidence="2" type="ORF">PAECIP111892_03320</name>
</gene>
<accession>A0ABM9CDR3</accession>
<sequence length="261" mass="28806">MIRTLFWIWYAIGALLLILFSIPKSLEFSSGLFLILYAVYAVDLMAGGHVRPFMSDRSVIFLAEKSYRPLWLPAVLIWAGGMAVEWFGVHTGRLFGNYEYSSALGPLVYGVPVTLGFAWIAVVCNAVLLSYDFGQTGLRSRGVKAVQTGFWSVLLDLVLDPVAHARNFWHWEDGGGLYSVPWSNFAGWFVVGGLLSLFLPNVQLSLRAARRGTRLYQAILIMFGLIGMREGLMLCTGIAVLGAGLAEGSLRYAGSRQIQKL</sequence>
<feature type="transmembrane region" description="Helical" evidence="1">
    <location>
        <begin position="185"/>
        <end position="206"/>
    </location>
</feature>
<protein>
    <recommendedName>
        <fullName evidence="4">Carotenoid biosynthesis protein</fullName>
    </recommendedName>
</protein>
<evidence type="ECO:0000313" key="3">
    <source>
        <dbReference type="Proteomes" id="UP000838324"/>
    </source>
</evidence>
<keyword evidence="1" id="KW-0812">Transmembrane</keyword>
<reference evidence="2" key="1">
    <citation type="submission" date="2022-01" db="EMBL/GenBank/DDBJ databases">
        <authorList>
            <person name="Criscuolo A."/>
        </authorList>
    </citation>
    <scope>NUCLEOTIDE SEQUENCE</scope>
    <source>
        <strain evidence="2">CIP111892</strain>
    </source>
</reference>
<organism evidence="2 3">
    <name type="scientific">Paenibacillus auburnensis</name>
    <dbReference type="NCBI Taxonomy" id="2905649"/>
    <lineage>
        <taxon>Bacteria</taxon>
        <taxon>Bacillati</taxon>
        <taxon>Bacillota</taxon>
        <taxon>Bacilli</taxon>
        <taxon>Bacillales</taxon>
        <taxon>Paenibacillaceae</taxon>
        <taxon>Paenibacillus</taxon>
    </lineage>
</organism>
<dbReference type="InterPro" id="IPR007354">
    <property type="entry name" value="CruF-like"/>
</dbReference>
<proteinExistence type="predicted"/>
<dbReference type="RefSeq" id="WP_236334961.1">
    <property type="nucleotide sequence ID" value="NZ_CAKMMG010000004.1"/>
</dbReference>
<dbReference type="PANTHER" id="PTHR39419:SF1">
    <property type="entry name" value="SLL0814 PROTEIN"/>
    <property type="match status" value="1"/>
</dbReference>
<evidence type="ECO:0000313" key="2">
    <source>
        <dbReference type="EMBL" id="CAH1209819.1"/>
    </source>
</evidence>
<feature type="transmembrane region" description="Helical" evidence="1">
    <location>
        <begin position="32"/>
        <end position="50"/>
    </location>
</feature>
<dbReference type="Proteomes" id="UP000838324">
    <property type="component" value="Unassembled WGS sequence"/>
</dbReference>
<dbReference type="Pfam" id="PF04240">
    <property type="entry name" value="Caroten_synth"/>
    <property type="match status" value="1"/>
</dbReference>
<keyword evidence="1" id="KW-0472">Membrane</keyword>
<evidence type="ECO:0008006" key="4">
    <source>
        <dbReference type="Google" id="ProtNLM"/>
    </source>
</evidence>
<feature type="transmembrane region" description="Helical" evidence="1">
    <location>
        <begin position="109"/>
        <end position="133"/>
    </location>
</feature>
<name>A0ABM9CDR3_9BACL</name>
<keyword evidence="3" id="KW-1185">Reference proteome</keyword>
<feature type="transmembrane region" description="Helical" evidence="1">
    <location>
        <begin position="70"/>
        <end position="89"/>
    </location>
</feature>
<feature type="transmembrane region" description="Helical" evidence="1">
    <location>
        <begin position="218"/>
        <end position="246"/>
    </location>
</feature>
<keyword evidence="1" id="KW-1133">Transmembrane helix</keyword>
<dbReference type="PANTHER" id="PTHR39419">
    <property type="entry name" value="SLL0814 PROTEIN"/>
    <property type="match status" value="1"/>
</dbReference>